<dbReference type="GO" id="GO:0005085">
    <property type="term" value="F:guanyl-nucleotide exchange factor activity"/>
    <property type="evidence" value="ECO:0007669"/>
    <property type="project" value="TreeGrafter"/>
</dbReference>
<dbReference type="Proteomes" id="UP001174934">
    <property type="component" value="Unassembled WGS sequence"/>
</dbReference>
<reference evidence="2" key="1">
    <citation type="submission" date="2023-06" db="EMBL/GenBank/DDBJ databases">
        <title>Genome-scale phylogeny and comparative genomics of the fungal order Sordariales.</title>
        <authorList>
            <consortium name="Lawrence Berkeley National Laboratory"/>
            <person name="Hensen N."/>
            <person name="Bonometti L."/>
            <person name="Westerberg I."/>
            <person name="Brannstrom I.O."/>
            <person name="Guillou S."/>
            <person name="Cros-Aarteil S."/>
            <person name="Calhoun S."/>
            <person name="Haridas S."/>
            <person name="Kuo A."/>
            <person name="Mondo S."/>
            <person name="Pangilinan J."/>
            <person name="Riley R."/>
            <person name="LaButti K."/>
            <person name="Andreopoulos B."/>
            <person name="Lipzen A."/>
            <person name="Chen C."/>
            <person name="Yanf M."/>
            <person name="Daum C."/>
            <person name="Ng V."/>
            <person name="Clum A."/>
            <person name="Steindorff A."/>
            <person name="Ohm R."/>
            <person name="Martin F."/>
            <person name="Silar P."/>
            <person name="Natvig D."/>
            <person name="Lalanne C."/>
            <person name="Gautier V."/>
            <person name="Ament-velasquez S.L."/>
            <person name="Kruys A."/>
            <person name="Hutchinson M.I."/>
            <person name="Powell A.J."/>
            <person name="Barry K."/>
            <person name="Miller A.N."/>
            <person name="Grigoriev I.V."/>
            <person name="Debuchy R."/>
            <person name="Gladieux P."/>
            <person name="Thoren M.H."/>
            <person name="Johannesson H."/>
        </authorList>
    </citation>
    <scope>NUCLEOTIDE SEQUENCE</scope>
    <source>
        <strain evidence="2">SMH3391-2</strain>
    </source>
</reference>
<dbReference type="AlphaFoldDB" id="A0AA39WBR8"/>
<comment type="caution">
    <text evidence="2">The sequence shown here is derived from an EMBL/GenBank/DDBJ whole genome shotgun (WGS) entry which is preliminary data.</text>
</comment>
<keyword evidence="3" id="KW-1185">Reference proteome</keyword>
<feature type="compositionally biased region" description="Basic and acidic residues" evidence="1">
    <location>
        <begin position="214"/>
        <end position="224"/>
    </location>
</feature>
<dbReference type="GO" id="GO:0031267">
    <property type="term" value="F:small GTPase binding"/>
    <property type="evidence" value="ECO:0007669"/>
    <property type="project" value="TreeGrafter"/>
</dbReference>
<dbReference type="EMBL" id="JAULSR010000010">
    <property type="protein sequence ID" value="KAK0610510.1"/>
    <property type="molecule type" value="Genomic_DNA"/>
</dbReference>
<dbReference type="InterPro" id="IPR007681">
    <property type="entry name" value="Mog1"/>
</dbReference>
<organism evidence="2 3">
    <name type="scientific">Bombardia bombarda</name>
    <dbReference type="NCBI Taxonomy" id="252184"/>
    <lineage>
        <taxon>Eukaryota</taxon>
        <taxon>Fungi</taxon>
        <taxon>Dikarya</taxon>
        <taxon>Ascomycota</taxon>
        <taxon>Pezizomycotina</taxon>
        <taxon>Sordariomycetes</taxon>
        <taxon>Sordariomycetidae</taxon>
        <taxon>Sordariales</taxon>
        <taxon>Lasiosphaeriaceae</taxon>
        <taxon>Bombardia</taxon>
    </lineage>
</organism>
<feature type="region of interest" description="Disordered" evidence="1">
    <location>
        <begin position="547"/>
        <end position="581"/>
    </location>
</feature>
<feature type="compositionally biased region" description="Low complexity" evidence="1">
    <location>
        <begin position="247"/>
        <end position="258"/>
    </location>
</feature>
<dbReference type="PANTHER" id="PTHR15837:SF5">
    <property type="entry name" value="NYN DOMAIN-CONTAINING PROTEIN"/>
    <property type="match status" value="1"/>
</dbReference>
<dbReference type="CDD" id="cd18724">
    <property type="entry name" value="PIN_LabA-like"/>
    <property type="match status" value="1"/>
</dbReference>
<feature type="region of interest" description="Disordered" evidence="1">
    <location>
        <begin position="213"/>
        <end position="284"/>
    </location>
</feature>
<feature type="compositionally biased region" description="Low complexity" evidence="1">
    <location>
        <begin position="268"/>
        <end position="281"/>
    </location>
</feature>
<evidence type="ECO:0000256" key="1">
    <source>
        <dbReference type="SAM" id="MobiDB-lite"/>
    </source>
</evidence>
<name>A0AA39WBR8_9PEZI</name>
<proteinExistence type="predicted"/>
<evidence type="ECO:0000313" key="3">
    <source>
        <dbReference type="Proteomes" id="UP001174934"/>
    </source>
</evidence>
<evidence type="ECO:0000313" key="2">
    <source>
        <dbReference type="EMBL" id="KAK0610510.1"/>
    </source>
</evidence>
<dbReference type="GO" id="GO:0005634">
    <property type="term" value="C:nucleus"/>
    <property type="evidence" value="ECO:0007669"/>
    <property type="project" value="TreeGrafter"/>
</dbReference>
<protein>
    <submittedName>
        <fullName evidence="2">Uncharacterized protein</fullName>
    </submittedName>
</protein>
<dbReference type="Gene3D" id="3.40.50.1010">
    <property type="entry name" value="5'-nuclease"/>
    <property type="match status" value="1"/>
</dbReference>
<dbReference type="PANTHER" id="PTHR15837">
    <property type="entry name" value="RAN GUANINE NUCLEOTIDE RELEASE FACTOR"/>
    <property type="match status" value="1"/>
</dbReference>
<sequence>MPQSYFGRPEPDGRHLGSDLDLLAKWAHTFALRAPPQTYPLSQLSDSDKKTLFSKPAREFRLQHGPNNTIKLQAVQVDDGLDSDPDEEIDPEVAVMMRHENYHLSLQRHYDICCEIEDASDNMTAQVLEEAKRAGMDLKAAETKAAKAAHEHSIRVAKSVRARWKQDRLKALGYNTTQAISMDNSCFPNSPVGKIKTSNETLKTKLLEVLNNRDSTKDEADAKRQLTPPTKLPAHFTSAASSPAHGSETTVNSVSSSSPQYFGDDGNSSATSSASGFSVESPDSHGHNGGVFLANSMVYNTAPKVEVTTPTGHNVSGHLGYGLSQAFLNAPLAAVGKPPINHNLAANSVTAAQNGNTLATPTKIVTRSHASTSSVPVTSRSKLSIVDSTHPFPLAKEQPYAGITCYSVPFECDADDLVPLYWTTQAGKARYLQHKIHDLRTEDVDLRCEPKMGAVARNPIHVFVDLSNIIIGFFDNMKLKRGMPIQKRVNAPAFSFRNFDALMVRGRKVEKKVVAGSMGNSYNKRRPEYMNQAQRLNYEMNIMQRVAKPASPTKRKHKRSARELDSATSGPDSSDDYLVGPMKQGEQGVDELLHLKILQSAMDNVNRGTIVLATGDAAHAEYSDGFKKNIERALNFGWNIELYGWSRNISSAWHDPGFASKWGRQFRIIELDDFCEELFDLTIDHLQR</sequence>
<dbReference type="GO" id="GO:0006606">
    <property type="term" value="P:protein import into nucleus"/>
    <property type="evidence" value="ECO:0007669"/>
    <property type="project" value="TreeGrafter"/>
</dbReference>
<gene>
    <name evidence="2" type="ORF">B0T17DRAFT_500487</name>
</gene>
<accession>A0AA39WBR8</accession>